<comment type="caution">
    <text evidence="1">The sequence shown here is derived from an EMBL/GenBank/DDBJ whole genome shotgun (WGS) entry which is preliminary data.</text>
</comment>
<dbReference type="AlphaFoldDB" id="A0A3S3PPL9"/>
<keyword evidence="2" id="KW-1185">Reference proteome</keyword>
<proteinExistence type="predicted"/>
<organism evidence="1 2">
    <name type="scientific">Pedobacter chitinilyticus</name>
    <dbReference type="NCBI Taxonomy" id="2233776"/>
    <lineage>
        <taxon>Bacteria</taxon>
        <taxon>Pseudomonadati</taxon>
        <taxon>Bacteroidota</taxon>
        <taxon>Sphingobacteriia</taxon>
        <taxon>Sphingobacteriales</taxon>
        <taxon>Sphingobacteriaceae</taxon>
        <taxon>Pedobacter</taxon>
    </lineage>
</organism>
<dbReference type="RefSeq" id="WP_113645350.1">
    <property type="nucleotide sequence ID" value="NZ_QMHN01000001.1"/>
</dbReference>
<reference evidence="1 2" key="1">
    <citation type="submission" date="2018-06" db="EMBL/GenBank/DDBJ databases">
        <title>Pedobacter endophyticus sp. nov., an endophytic bacterium isolated from a leaf of Triticum aestivum.</title>
        <authorList>
            <person name="Zhang L."/>
        </authorList>
    </citation>
    <scope>NUCLEOTIDE SEQUENCE [LARGE SCALE GENOMIC DNA]</scope>
    <source>
        <strain evidence="1 2">CM134L-2</strain>
    </source>
</reference>
<gene>
    <name evidence="1" type="ORF">DPV69_00660</name>
</gene>
<dbReference type="Proteomes" id="UP000284120">
    <property type="component" value="Unassembled WGS sequence"/>
</dbReference>
<name>A0A3S3PPL9_9SPHI</name>
<evidence type="ECO:0000313" key="2">
    <source>
        <dbReference type="Proteomes" id="UP000284120"/>
    </source>
</evidence>
<protein>
    <submittedName>
        <fullName evidence="1">Uncharacterized protein</fullName>
    </submittedName>
</protein>
<sequence>MGKERAITSYKHTDALPLWRAGVVAGTMVYRKVFSYNEKGDLVKVQDFYDNRLENSFNYELTY</sequence>
<accession>A0A3S3PPL9</accession>
<dbReference type="EMBL" id="SAYW01000001">
    <property type="protein sequence ID" value="RWU09892.1"/>
    <property type="molecule type" value="Genomic_DNA"/>
</dbReference>
<evidence type="ECO:0000313" key="1">
    <source>
        <dbReference type="EMBL" id="RWU09892.1"/>
    </source>
</evidence>